<evidence type="ECO:0008006" key="5">
    <source>
        <dbReference type="Google" id="ProtNLM"/>
    </source>
</evidence>
<evidence type="ECO:0000313" key="4">
    <source>
        <dbReference type="Proteomes" id="UP000270471"/>
    </source>
</evidence>
<dbReference type="Pfam" id="PF20906">
    <property type="entry name" value="S-Me-THD_C"/>
    <property type="match status" value="1"/>
</dbReference>
<evidence type="ECO:0000313" key="3">
    <source>
        <dbReference type="EMBL" id="RMB83860.1"/>
    </source>
</evidence>
<dbReference type="Proteomes" id="UP000270471">
    <property type="component" value="Unassembled WGS sequence"/>
</dbReference>
<gene>
    <name evidence="3" type="ORF">CTZ28_22455</name>
</gene>
<evidence type="ECO:0000259" key="2">
    <source>
        <dbReference type="Pfam" id="PF20906"/>
    </source>
</evidence>
<dbReference type="InterPro" id="IPR010318">
    <property type="entry name" value="S-Me-THD_N"/>
</dbReference>
<dbReference type="Gene3D" id="3.40.1610.10">
    <property type="entry name" value="CV3147-like domain"/>
    <property type="match status" value="1"/>
</dbReference>
<feature type="domain" description="S-Me-THD-like C-terminal" evidence="2">
    <location>
        <begin position="204"/>
        <end position="373"/>
    </location>
</feature>
<sequence length="389" mass="40179">MAVKLDLPFRHLVHIAQQRGDLLCTHVSPLRPALMGRPSALVPPESVRALAVGAAFLGSGGGGRAEENVAQVARALAERPVALVGVEELDATAALCAVAQIGAPLIGTERLGGDELPTSVAGLEGALGRRITALVCLEIGGQNALVALSAAARLAVPLVDGDAMGRAFPGIHQTTLTLGGMAAVPMVCASPAGYTITLNGALPNDQAETVVRQALPALGGRAATALYPAAAEHYRHHLVRGSFTRCIALGTALLTWLARPEPSSPPDPALRDLGVELVHTGTIAAVDRGLHGATVVARGFGAAPGGSVVRIDATTEFRRVLVDGRVVADLPDIIAVCDTRHGRVLTFDEVQPGLSVAVLRMPAPPAWYTPAGRVLAAMGDHRRDRPARE</sequence>
<organism evidence="3 4">
    <name type="scientific">Streptomyces shenzhenensis</name>
    <dbReference type="NCBI Taxonomy" id="943815"/>
    <lineage>
        <taxon>Bacteria</taxon>
        <taxon>Bacillati</taxon>
        <taxon>Actinomycetota</taxon>
        <taxon>Actinomycetes</taxon>
        <taxon>Kitasatosporales</taxon>
        <taxon>Streptomycetaceae</taxon>
        <taxon>Streptomyces</taxon>
    </lineage>
</organism>
<dbReference type="EMBL" id="PENI01000014">
    <property type="protein sequence ID" value="RMB83860.1"/>
    <property type="molecule type" value="Genomic_DNA"/>
</dbReference>
<dbReference type="OrthoDB" id="3170437at2"/>
<evidence type="ECO:0000259" key="1">
    <source>
        <dbReference type="Pfam" id="PF06032"/>
    </source>
</evidence>
<reference evidence="3 4" key="1">
    <citation type="submission" date="2017-11" db="EMBL/GenBank/DDBJ databases">
        <title>Draft genome of actinobacteria isolated from guarana (Paullinia cupana (Mart.) Ducke.</title>
        <authorList>
            <person name="Siqueira K.A."/>
            <person name="Liotti R.G."/>
            <person name="Mendes T.A.O."/>
            <person name="Soares M.A."/>
        </authorList>
    </citation>
    <scope>NUCLEOTIDE SEQUENCE [LARGE SCALE GENOMIC DNA]</scope>
    <source>
        <strain evidence="3 4">193</strain>
    </source>
</reference>
<dbReference type="InterPro" id="IPR027479">
    <property type="entry name" value="S-Me-THD_N_sf"/>
</dbReference>
<comment type="caution">
    <text evidence="3">The sequence shown here is derived from an EMBL/GenBank/DDBJ whole genome shotgun (WGS) entry which is preliminary data.</text>
</comment>
<keyword evidence="4" id="KW-1185">Reference proteome</keyword>
<accession>A0A3M0I6N9</accession>
<dbReference type="AlphaFoldDB" id="A0A3M0I6N9"/>
<name>A0A3M0I6N9_9ACTN</name>
<dbReference type="SUPFAM" id="SSF160991">
    <property type="entry name" value="CV3147-like"/>
    <property type="match status" value="1"/>
</dbReference>
<feature type="domain" description="S-Me-THD N-terminal" evidence="1">
    <location>
        <begin position="46"/>
        <end position="198"/>
    </location>
</feature>
<dbReference type="Pfam" id="PF06032">
    <property type="entry name" value="S-Me-THD_N"/>
    <property type="match status" value="1"/>
</dbReference>
<dbReference type="InterPro" id="IPR048350">
    <property type="entry name" value="S-Me-THD-like_C"/>
</dbReference>
<proteinExistence type="predicted"/>
<protein>
    <recommendedName>
        <fullName evidence="5">DUF917 domain-containing protein</fullName>
    </recommendedName>
</protein>